<comment type="caution">
    <text evidence="1">The sequence shown here is derived from an EMBL/GenBank/DDBJ whole genome shotgun (WGS) entry which is preliminary data.</text>
</comment>
<evidence type="ECO:0008006" key="3">
    <source>
        <dbReference type="Google" id="ProtNLM"/>
    </source>
</evidence>
<dbReference type="EMBL" id="BLKU01000003">
    <property type="protein sequence ID" value="GFG64114.1"/>
    <property type="molecule type" value="Genomic_DNA"/>
</dbReference>
<evidence type="ECO:0000313" key="2">
    <source>
        <dbReference type="Proteomes" id="UP000465306"/>
    </source>
</evidence>
<organism evidence="1 2">
    <name type="scientific">Mycobacterium kubicae</name>
    <dbReference type="NCBI Taxonomy" id="120959"/>
    <lineage>
        <taxon>Bacteria</taxon>
        <taxon>Bacillati</taxon>
        <taxon>Actinomycetota</taxon>
        <taxon>Actinomycetes</taxon>
        <taxon>Mycobacteriales</taxon>
        <taxon>Mycobacteriaceae</taxon>
        <taxon>Mycobacterium</taxon>
        <taxon>Mycobacterium simiae complex</taxon>
    </lineage>
</organism>
<accession>A0ABQ1BLG9</accession>
<sequence length="115" mass="11833">MRSATSAVLLSMPMIRPLVLSRHPCITPGAGQAFGNGVGGSGGGGGGVELGGGRSSGLVVNGCDWALLNRAQPLDISTAALNTASAQRTDRRIRMTDRLREFGIAAATYHRGRDA</sequence>
<proteinExistence type="predicted"/>
<gene>
    <name evidence="1" type="ORF">MKUB_16040</name>
</gene>
<evidence type="ECO:0000313" key="1">
    <source>
        <dbReference type="EMBL" id="GFG64114.1"/>
    </source>
</evidence>
<protein>
    <recommendedName>
        <fullName evidence="3">Secreted protein</fullName>
    </recommendedName>
</protein>
<dbReference type="Proteomes" id="UP000465306">
    <property type="component" value="Unassembled WGS sequence"/>
</dbReference>
<reference evidence="1 2" key="1">
    <citation type="journal article" date="2019" name="Emerg. Microbes Infect.">
        <title>Comprehensive subspecies identification of 175 nontuberculous mycobacteria species based on 7547 genomic profiles.</title>
        <authorList>
            <person name="Matsumoto Y."/>
            <person name="Kinjo T."/>
            <person name="Motooka D."/>
            <person name="Nabeya D."/>
            <person name="Jung N."/>
            <person name="Uechi K."/>
            <person name="Horii T."/>
            <person name="Iida T."/>
            <person name="Fujita J."/>
            <person name="Nakamura S."/>
        </authorList>
    </citation>
    <scope>NUCLEOTIDE SEQUENCE [LARGE SCALE GENOMIC DNA]</scope>
    <source>
        <strain evidence="1 2">JCM 13573</strain>
    </source>
</reference>
<name>A0ABQ1BLG9_9MYCO</name>
<keyword evidence="2" id="KW-1185">Reference proteome</keyword>